<evidence type="ECO:0000256" key="2">
    <source>
        <dbReference type="SAM" id="Phobius"/>
    </source>
</evidence>
<organism evidence="3 4">
    <name type="scientific">Desulfonema ishimotonii</name>
    <dbReference type="NCBI Taxonomy" id="45657"/>
    <lineage>
        <taxon>Bacteria</taxon>
        <taxon>Pseudomonadati</taxon>
        <taxon>Thermodesulfobacteriota</taxon>
        <taxon>Desulfobacteria</taxon>
        <taxon>Desulfobacterales</taxon>
        <taxon>Desulfococcaceae</taxon>
        <taxon>Desulfonema</taxon>
    </lineage>
</organism>
<dbReference type="AlphaFoldDB" id="A0A401FSJ3"/>
<name>A0A401FSJ3_9BACT</name>
<gene>
    <name evidence="3" type="ORF">DENIS_0886</name>
</gene>
<proteinExistence type="predicted"/>
<evidence type="ECO:0000256" key="1">
    <source>
        <dbReference type="SAM" id="MobiDB-lite"/>
    </source>
</evidence>
<feature type="transmembrane region" description="Helical" evidence="2">
    <location>
        <begin position="23"/>
        <end position="41"/>
    </location>
</feature>
<comment type="caution">
    <text evidence="3">The sequence shown here is derived from an EMBL/GenBank/DDBJ whole genome shotgun (WGS) entry which is preliminary data.</text>
</comment>
<keyword evidence="4" id="KW-1185">Reference proteome</keyword>
<evidence type="ECO:0000313" key="4">
    <source>
        <dbReference type="Proteomes" id="UP000288096"/>
    </source>
</evidence>
<sequence>MELPETDGKHAQSSASGMTGKMGMRPLLLIIIGGILISYSVSKERAENIVRNYEEPISPLKGQLIIFIGDKFSPCWLFRGEHKHALTGATFDVYVSMSGRVFKIPPKKQKYR</sequence>
<reference evidence="4" key="2">
    <citation type="submission" date="2019-01" db="EMBL/GenBank/DDBJ databases">
        <title>Genome sequence of Desulfonema ishimotonii strain Tokyo 01.</title>
        <authorList>
            <person name="Fukui M."/>
        </authorList>
    </citation>
    <scope>NUCLEOTIDE SEQUENCE [LARGE SCALE GENOMIC DNA]</scope>
    <source>
        <strain evidence="4">Tokyo 01</strain>
    </source>
</reference>
<dbReference type="Proteomes" id="UP000288096">
    <property type="component" value="Unassembled WGS sequence"/>
</dbReference>
<feature type="compositionally biased region" description="Basic and acidic residues" evidence="1">
    <location>
        <begin position="1"/>
        <end position="10"/>
    </location>
</feature>
<dbReference type="EMBL" id="BEXT01000001">
    <property type="protein sequence ID" value="GBC59944.1"/>
    <property type="molecule type" value="Genomic_DNA"/>
</dbReference>
<keyword evidence="2" id="KW-1133">Transmembrane helix</keyword>
<accession>A0A401FSJ3</accession>
<evidence type="ECO:0000313" key="3">
    <source>
        <dbReference type="EMBL" id="GBC59944.1"/>
    </source>
</evidence>
<protein>
    <submittedName>
        <fullName evidence="3">Uncharacterized protein</fullName>
    </submittedName>
</protein>
<keyword evidence="2" id="KW-0472">Membrane</keyword>
<keyword evidence="2" id="KW-0812">Transmembrane</keyword>
<feature type="region of interest" description="Disordered" evidence="1">
    <location>
        <begin position="1"/>
        <end position="20"/>
    </location>
</feature>
<reference evidence="4" key="1">
    <citation type="submission" date="2017-11" db="EMBL/GenBank/DDBJ databases">
        <authorList>
            <person name="Watanabe M."/>
            <person name="Kojima H."/>
        </authorList>
    </citation>
    <scope>NUCLEOTIDE SEQUENCE [LARGE SCALE GENOMIC DNA]</scope>
    <source>
        <strain evidence="4">Tokyo 01</strain>
    </source>
</reference>